<dbReference type="WBParaSite" id="SMUV_0000016201-mRNA-1">
    <property type="protein sequence ID" value="SMUV_0000016201-mRNA-1"/>
    <property type="gene ID" value="SMUV_0000016201"/>
</dbReference>
<accession>A0A0N5A7Z0</accession>
<dbReference type="InterPro" id="IPR057569">
    <property type="entry name" value="C2_nem"/>
</dbReference>
<dbReference type="PANTHER" id="PTHR38626:SF4">
    <property type="entry name" value="SKN-1 DEPENDENT ZYGOTIC TRANSCRIPT"/>
    <property type="match status" value="1"/>
</dbReference>
<evidence type="ECO:0000313" key="3">
    <source>
        <dbReference type="Proteomes" id="UP000046393"/>
    </source>
</evidence>
<feature type="transmembrane region" description="Helical" evidence="1">
    <location>
        <begin position="180"/>
        <end position="203"/>
    </location>
</feature>
<dbReference type="AlphaFoldDB" id="A0A0N5A7Z0"/>
<reference evidence="4" key="1">
    <citation type="submission" date="2017-02" db="UniProtKB">
        <authorList>
            <consortium name="WormBaseParasite"/>
        </authorList>
    </citation>
    <scope>IDENTIFICATION</scope>
</reference>
<evidence type="ECO:0000256" key="1">
    <source>
        <dbReference type="SAM" id="Phobius"/>
    </source>
</evidence>
<dbReference type="PANTHER" id="PTHR38626">
    <property type="entry name" value="SKN-1 DEPENDENT ZYGOTIC TRANSCRIPT-RELATED"/>
    <property type="match status" value="1"/>
</dbReference>
<organism evidence="3 4">
    <name type="scientific">Syphacia muris</name>
    <dbReference type="NCBI Taxonomy" id="451379"/>
    <lineage>
        <taxon>Eukaryota</taxon>
        <taxon>Metazoa</taxon>
        <taxon>Ecdysozoa</taxon>
        <taxon>Nematoda</taxon>
        <taxon>Chromadorea</taxon>
        <taxon>Rhabditida</taxon>
        <taxon>Spirurina</taxon>
        <taxon>Oxyuridomorpha</taxon>
        <taxon>Oxyuroidea</taxon>
        <taxon>Oxyuridae</taxon>
        <taxon>Syphacia</taxon>
    </lineage>
</organism>
<keyword evidence="1" id="KW-1133">Transmembrane helix</keyword>
<name>A0A0N5A7Z0_9BILA</name>
<keyword evidence="1" id="KW-0812">Transmembrane</keyword>
<keyword evidence="3" id="KW-1185">Reference proteome</keyword>
<protein>
    <submittedName>
        <fullName evidence="4">DOMON domain-containing protein</fullName>
    </submittedName>
</protein>
<feature type="domain" description="C2" evidence="2">
    <location>
        <begin position="6"/>
        <end position="143"/>
    </location>
</feature>
<proteinExistence type="predicted"/>
<dbReference type="InterPro" id="IPR040426">
    <property type="entry name" value="C05B5.4-like"/>
</dbReference>
<dbReference type="Proteomes" id="UP000046393">
    <property type="component" value="Unplaced"/>
</dbReference>
<sequence>MPLSTNFWITTELVSVKWDSSCDAINDCADSTLSITQTNIVNNEKVLKQWDFIKYTRSQYRSMLVGYWSDGEPKAITLKAEVLGTDPNYGFQRLCDSSPTVALFPTHRTRNQSAYVFNNGTMVETVDLTGTCFTASVVYSKFINHCPWCTAAKTKGDPEKIEREKVFAGWNVTYWLSTEIILGLLLIGLLLLFMALVMCLLFMCRSSRLKQQPAPLPPPLQATFPNREVENLQWKSQYNAKNNMIFPKGNYFATDFSKDTSFLSLGYNRNNRPLSANSSEGYMSLPQ</sequence>
<keyword evidence="1" id="KW-0472">Membrane</keyword>
<dbReference type="Pfam" id="PF25330">
    <property type="entry name" value="C2_nem"/>
    <property type="match status" value="1"/>
</dbReference>
<evidence type="ECO:0000313" key="4">
    <source>
        <dbReference type="WBParaSite" id="SMUV_0000016201-mRNA-1"/>
    </source>
</evidence>
<evidence type="ECO:0000259" key="2">
    <source>
        <dbReference type="Pfam" id="PF25330"/>
    </source>
</evidence>